<comment type="caution">
    <text evidence="3">The sequence shown here is derived from an EMBL/GenBank/DDBJ whole genome shotgun (WGS) entry which is preliminary data.</text>
</comment>
<protein>
    <submittedName>
        <fullName evidence="3">Uncharacterized protein</fullName>
    </submittedName>
</protein>
<evidence type="ECO:0000256" key="2">
    <source>
        <dbReference type="PROSITE-ProRule" id="PRU00504"/>
    </source>
</evidence>
<proteinExistence type="predicted"/>
<dbReference type="Proteomes" id="UP000663834">
    <property type="component" value="Unassembled WGS sequence"/>
</dbReference>
<dbReference type="SUPFAM" id="SSF101898">
    <property type="entry name" value="NHL repeat"/>
    <property type="match status" value="1"/>
</dbReference>
<accession>A0A815KU65</accession>
<evidence type="ECO:0000256" key="1">
    <source>
        <dbReference type="ARBA" id="ARBA00022737"/>
    </source>
</evidence>
<dbReference type="EMBL" id="CAJNOW010003884">
    <property type="protein sequence ID" value="CAF1397533.1"/>
    <property type="molecule type" value="Genomic_DNA"/>
</dbReference>
<evidence type="ECO:0000313" key="4">
    <source>
        <dbReference type="EMBL" id="CAF5180017.1"/>
    </source>
</evidence>
<sequence length="181" mass="19725">MFSLLVNIPANANWSQNGVTIAGGNGKGGATNQLNTPLGLFVDDNQTVVIADTGNNRIMQWKNGDTTNGQVVAGGNGAGSGLYQLYHPTDVLIDKETDSLIICDWGNDRVVRWSRRNGTTQGEVLIDNINCCGLAMDEQRYLYVSDWKKHEVRRYQLGENIGTLVAGGNGQGDRRNQLNMP</sequence>
<evidence type="ECO:0000313" key="5">
    <source>
        <dbReference type="Proteomes" id="UP000663834"/>
    </source>
</evidence>
<dbReference type="PROSITE" id="PS51125">
    <property type="entry name" value="NHL"/>
    <property type="match status" value="1"/>
</dbReference>
<dbReference type="Proteomes" id="UP000681720">
    <property type="component" value="Unassembled WGS sequence"/>
</dbReference>
<dbReference type="Gene3D" id="2.120.10.30">
    <property type="entry name" value="TolB, C-terminal domain"/>
    <property type="match status" value="1"/>
</dbReference>
<feature type="repeat" description="NHL" evidence="2">
    <location>
        <begin position="27"/>
        <end position="64"/>
    </location>
</feature>
<name>A0A815KU65_9BILA</name>
<keyword evidence="1" id="KW-0677">Repeat</keyword>
<dbReference type="InterPro" id="IPR011042">
    <property type="entry name" value="6-blade_b-propeller_TolB-like"/>
</dbReference>
<dbReference type="OrthoDB" id="10023251at2759"/>
<organism evidence="3 5">
    <name type="scientific">Rotaria magnacalcarata</name>
    <dbReference type="NCBI Taxonomy" id="392030"/>
    <lineage>
        <taxon>Eukaryota</taxon>
        <taxon>Metazoa</taxon>
        <taxon>Spiralia</taxon>
        <taxon>Gnathifera</taxon>
        <taxon>Rotifera</taxon>
        <taxon>Eurotatoria</taxon>
        <taxon>Bdelloidea</taxon>
        <taxon>Philodinida</taxon>
        <taxon>Philodinidae</taxon>
        <taxon>Rotaria</taxon>
    </lineage>
</organism>
<evidence type="ECO:0000313" key="3">
    <source>
        <dbReference type="EMBL" id="CAF1397533.1"/>
    </source>
</evidence>
<dbReference type="EMBL" id="CAJOBJ010329230">
    <property type="protein sequence ID" value="CAF5180017.1"/>
    <property type="molecule type" value="Genomic_DNA"/>
</dbReference>
<dbReference type="AlphaFoldDB" id="A0A815KU65"/>
<reference evidence="3" key="1">
    <citation type="submission" date="2021-02" db="EMBL/GenBank/DDBJ databases">
        <authorList>
            <person name="Nowell W R."/>
        </authorList>
    </citation>
    <scope>NUCLEOTIDE SEQUENCE</scope>
</reference>
<gene>
    <name evidence="4" type="ORF">GIL414_LOCUS69007</name>
    <name evidence="3" type="ORF">KQP761_LOCUS9535</name>
</gene>
<feature type="non-terminal residue" evidence="3">
    <location>
        <position position="181"/>
    </location>
</feature>
<dbReference type="InterPro" id="IPR001258">
    <property type="entry name" value="NHL_repeat"/>
</dbReference>